<keyword evidence="6 8" id="KW-0315">Glutamine amidotransferase</keyword>
<dbReference type="InParanoid" id="A0A3N0VKV5"/>
<organism evidence="12 13">
    <name type="scientific">Stagnimonas aquatica</name>
    <dbReference type="NCBI Taxonomy" id="2689987"/>
    <lineage>
        <taxon>Bacteria</taxon>
        <taxon>Pseudomonadati</taxon>
        <taxon>Pseudomonadota</taxon>
        <taxon>Gammaproteobacteria</taxon>
        <taxon>Nevskiales</taxon>
        <taxon>Nevskiaceae</taxon>
        <taxon>Stagnimonas</taxon>
    </lineage>
</organism>
<feature type="site" description="Important for beta-aspartyl-AMP intermediate formation" evidence="10">
    <location>
        <position position="383"/>
    </location>
</feature>
<dbReference type="PANTHER" id="PTHR43284">
    <property type="entry name" value="ASPARAGINE SYNTHETASE (GLUTAMINE-HYDROLYZING)"/>
    <property type="match status" value="1"/>
</dbReference>
<dbReference type="Gene3D" id="3.40.50.620">
    <property type="entry name" value="HUPs"/>
    <property type="match status" value="1"/>
</dbReference>
<dbReference type="Pfam" id="PF13522">
    <property type="entry name" value="GATase_6"/>
    <property type="match status" value="1"/>
</dbReference>
<feature type="active site" description="For GATase activity" evidence="8">
    <location>
        <position position="2"/>
    </location>
</feature>
<protein>
    <recommendedName>
        <fullName evidence="3">asparagine synthase (glutamine-hydrolyzing)</fullName>
        <ecNumber evidence="3">6.3.5.4</ecNumber>
    </recommendedName>
</protein>
<evidence type="ECO:0000256" key="9">
    <source>
        <dbReference type="PIRSR" id="PIRSR001589-2"/>
    </source>
</evidence>
<feature type="binding site" evidence="9">
    <location>
        <position position="102"/>
    </location>
    <ligand>
        <name>L-glutamine</name>
        <dbReference type="ChEBI" id="CHEBI:58359"/>
    </ligand>
</feature>
<dbReference type="Proteomes" id="UP000282106">
    <property type="component" value="Unassembled WGS sequence"/>
</dbReference>
<gene>
    <name evidence="12" type="primary">asnB</name>
    <name evidence="12" type="ORF">ED208_02440</name>
</gene>
<name>A0A3N0VKV5_9GAMM</name>
<dbReference type="Pfam" id="PF00733">
    <property type="entry name" value="Asn_synthase"/>
    <property type="match status" value="1"/>
</dbReference>
<keyword evidence="5 9" id="KW-0067">ATP-binding</keyword>
<feature type="binding site" evidence="9">
    <location>
        <begin position="381"/>
        <end position="382"/>
    </location>
    <ligand>
        <name>ATP</name>
        <dbReference type="ChEBI" id="CHEBI:30616"/>
    </ligand>
</feature>
<proteinExistence type="inferred from homology"/>
<sequence>MCGIAGVIGHALPDLEPRLEAMALALVHRGPDAGGIWTDAAGGIGLAHRRLSILDLSPQGAQPMASACGRFVLCYNGEIYNHGDLRRELDAYHPSCWRGHSDTEVLVEAIATWGVDRALTRCNGMFAFAVWDRAERRLTLARDRMGEKPLYVGRVGGVIAFASEIKALRELPGWQQTVDTEALSELLRYGYVPAPRSIHSGIFKLPAAATVSFTPDDAAAPLGREDFVARVRHYWGLAAVAAAGVSDPFAVDADAAASALEPLLADAVARRMEADVPVGALLSGGVDSSLVAALMQRTASRPIRTFTIGFDDARFDEARHARRVAEHLGTDHTELHLTPDQALDVIPQLPQVYDEPFADASQIPTLLVSAIAREHVTVALSGDGGDELFFGYGRYRDALAIWDRIGGWTPGLRRGVAAGLGGAGRMVGGNLGFRLRRLGRRIDAADFDAYYANLLSVALEPTAASIWPQGLPGALVFPAALADPSMRMMFADQQAYLPDDILVKTDRASMAASLELRVPLLDHRIVEFAWRLPDGCRRDGATGKAVLRRLLYRHVPREIVDRPKQGFEIPVDDWLRGPLRTWMLDLLDPSVLRREGLINAKAVSVLVADHLAGRGRNGFALWPLLMFEAWRRRFG</sequence>
<dbReference type="Gene3D" id="3.60.20.10">
    <property type="entry name" value="Glutamine Phosphoribosylpyrophosphate, subunit 1, domain 1"/>
    <property type="match status" value="1"/>
</dbReference>
<keyword evidence="12" id="KW-0436">Ligase</keyword>
<evidence type="ECO:0000256" key="6">
    <source>
        <dbReference type="ARBA" id="ARBA00022962"/>
    </source>
</evidence>
<dbReference type="InterPro" id="IPR006426">
    <property type="entry name" value="Asn_synth_AEB"/>
</dbReference>
<dbReference type="GO" id="GO:0005829">
    <property type="term" value="C:cytosol"/>
    <property type="evidence" value="ECO:0007669"/>
    <property type="project" value="TreeGrafter"/>
</dbReference>
<keyword evidence="8" id="KW-0061">Asparagine biosynthesis</keyword>
<dbReference type="CDD" id="cd00712">
    <property type="entry name" value="AsnB"/>
    <property type="match status" value="1"/>
</dbReference>
<evidence type="ECO:0000256" key="8">
    <source>
        <dbReference type="PIRSR" id="PIRSR001589-1"/>
    </source>
</evidence>
<dbReference type="PROSITE" id="PS51278">
    <property type="entry name" value="GATASE_TYPE_2"/>
    <property type="match status" value="1"/>
</dbReference>
<evidence type="ECO:0000256" key="5">
    <source>
        <dbReference type="ARBA" id="ARBA00022840"/>
    </source>
</evidence>
<feature type="binding site" evidence="9">
    <location>
        <position position="308"/>
    </location>
    <ligand>
        <name>ATP</name>
        <dbReference type="ChEBI" id="CHEBI:30616"/>
    </ligand>
</feature>
<feature type="domain" description="Glutamine amidotransferase type-2" evidence="11">
    <location>
        <begin position="2"/>
        <end position="216"/>
    </location>
</feature>
<dbReference type="InterPro" id="IPR051786">
    <property type="entry name" value="ASN_synthetase/amidase"/>
</dbReference>
<comment type="catalytic activity">
    <reaction evidence="7">
        <text>L-aspartate + L-glutamine + ATP + H2O = L-asparagine + L-glutamate + AMP + diphosphate + H(+)</text>
        <dbReference type="Rhea" id="RHEA:12228"/>
        <dbReference type="ChEBI" id="CHEBI:15377"/>
        <dbReference type="ChEBI" id="CHEBI:15378"/>
        <dbReference type="ChEBI" id="CHEBI:29985"/>
        <dbReference type="ChEBI" id="CHEBI:29991"/>
        <dbReference type="ChEBI" id="CHEBI:30616"/>
        <dbReference type="ChEBI" id="CHEBI:33019"/>
        <dbReference type="ChEBI" id="CHEBI:58048"/>
        <dbReference type="ChEBI" id="CHEBI:58359"/>
        <dbReference type="ChEBI" id="CHEBI:456215"/>
        <dbReference type="EC" id="6.3.5.4"/>
    </reaction>
</comment>
<evidence type="ECO:0000256" key="7">
    <source>
        <dbReference type="ARBA" id="ARBA00048741"/>
    </source>
</evidence>
<dbReference type="PANTHER" id="PTHR43284:SF1">
    <property type="entry name" value="ASPARAGINE SYNTHETASE"/>
    <property type="match status" value="1"/>
</dbReference>
<evidence type="ECO:0000256" key="10">
    <source>
        <dbReference type="PIRSR" id="PIRSR001589-3"/>
    </source>
</evidence>
<accession>A0A3N0VKV5</accession>
<dbReference type="InterPro" id="IPR014729">
    <property type="entry name" value="Rossmann-like_a/b/a_fold"/>
</dbReference>
<dbReference type="EC" id="6.3.5.4" evidence="3"/>
<comment type="similarity">
    <text evidence="2">Belongs to the asparagine synthetase family.</text>
</comment>
<evidence type="ECO:0000256" key="2">
    <source>
        <dbReference type="ARBA" id="ARBA00005752"/>
    </source>
</evidence>
<evidence type="ECO:0000256" key="1">
    <source>
        <dbReference type="ARBA" id="ARBA00005187"/>
    </source>
</evidence>
<dbReference type="InterPro" id="IPR029055">
    <property type="entry name" value="Ntn_hydrolases_N"/>
</dbReference>
<evidence type="ECO:0000256" key="4">
    <source>
        <dbReference type="ARBA" id="ARBA00022741"/>
    </source>
</evidence>
<evidence type="ECO:0000256" key="3">
    <source>
        <dbReference type="ARBA" id="ARBA00012737"/>
    </source>
</evidence>
<dbReference type="EMBL" id="RJVO01000001">
    <property type="protein sequence ID" value="ROH93397.1"/>
    <property type="molecule type" value="Genomic_DNA"/>
</dbReference>
<comment type="caution">
    <text evidence="12">The sequence shown here is derived from an EMBL/GenBank/DDBJ whole genome shotgun (WGS) entry which is preliminary data.</text>
</comment>
<dbReference type="CDD" id="cd01991">
    <property type="entry name" value="Asn_synthase_B_C"/>
    <property type="match status" value="1"/>
</dbReference>
<dbReference type="AlphaFoldDB" id="A0A3N0VKV5"/>
<dbReference type="InterPro" id="IPR001962">
    <property type="entry name" value="Asn_synthase"/>
</dbReference>
<dbReference type="GO" id="GO:0006529">
    <property type="term" value="P:asparagine biosynthetic process"/>
    <property type="evidence" value="ECO:0007669"/>
    <property type="project" value="UniProtKB-KW"/>
</dbReference>
<feature type="binding site" evidence="9">
    <location>
        <position position="281"/>
    </location>
    <ligand>
        <name>ATP</name>
        <dbReference type="ChEBI" id="CHEBI:30616"/>
    </ligand>
</feature>
<dbReference type="RefSeq" id="WP_123210252.1">
    <property type="nucleotide sequence ID" value="NZ_RJVO01000001.1"/>
</dbReference>
<dbReference type="InterPro" id="IPR033738">
    <property type="entry name" value="AsnB_N"/>
</dbReference>
<dbReference type="PIRSF" id="PIRSF001589">
    <property type="entry name" value="Asn_synthetase_glu-h"/>
    <property type="match status" value="1"/>
</dbReference>
<dbReference type="NCBIfam" id="TIGR01536">
    <property type="entry name" value="asn_synth_AEB"/>
    <property type="match status" value="1"/>
</dbReference>
<dbReference type="SUPFAM" id="SSF56235">
    <property type="entry name" value="N-terminal nucleophile aminohydrolases (Ntn hydrolases)"/>
    <property type="match status" value="1"/>
</dbReference>
<dbReference type="InterPro" id="IPR017932">
    <property type="entry name" value="GATase_2_dom"/>
</dbReference>
<keyword evidence="4 9" id="KW-0547">Nucleotide-binding</keyword>
<dbReference type="SUPFAM" id="SSF52402">
    <property type="entry name" value="Adenine nucleotide alpha hydrolases-like"/>
    <property type="match status" value="1"/>
</dbReference>
<keyword evidence="8" id="KW-0028">Amino-acid biosynthesis</keyword>
<dbReference type="GO" id="GO:0005524">
    <property type="term" value="F:ATP binding"/>
    <property type="evidence" value="ECO:0007669"/>
    <property type="project" value="UniProtKB-KW"/>
</dbReference>
<dbReference type="FunCoup" id="A0A3N0VKV5">
    <property type="interactions" value="511"/>
</dbReference>
<dbReference type="GO" id="GO:0004066">
    <property type="term" value="F:asparagine synthase (glutamine-hydrolyzing) activity"/>
    <property type="evidence" value="ECO:0007669"/>
    <property type="project" value="UniProtKB-EC"/>
</dbReference>
<evidence type="ECO:0000313" key="12">
    <source>
        <dbReference type="EMBL" id="ROH93397.1"/>
    </source>
</evidence>
<evidence type="ECO:0000313" key="13">
    <source>
        <dbReference type="Proteomes" id="UP000282106"/>
    </source>
</evidence>
<reference evidence="12 13" key="1">
    <citation type="submission" date="2018-10" db="EMBL/GenBank/DDBJ databases">
        <authorList>
            <person name="Chen W.-M."/>
        </authorList>
    </citation>
    <scope>NUCLEOTIDE SEQUENCE [LARGE SCALE GENOMIC DNA]</scope>
    <source>
        <strain evidence="12 13">THS-13</strain>
    </source>
</reference>
<comment type="pathway">
    <text evidence="1">Amino-acid biosynthesis; L-asparagine biosynthesis; L-asparagine from L-aspartate (L-Gln route): step 1/1.</text>
</comment>
<keyword evidence="13" id="KW-1185">Reference proteome</keyword>
<evidence type="ECO:0000259" key="11">
    <source>
        <dbReference type="PROSITE" id="PS51278"/>
    </source>
</evidence>